<gene>
    <name evidence="1" type="ORF">TICRE_20600</name>
</gene>
<dbReference type="Proteomes" id="UP000186112">
    <property type="component" value="Unassembled WGS sequence"/>
</dbReference>
<dbReference type="EMBL" id="LTDM01000053">
    <property type="protein sequence ID" value="OLS01918.1"/>
    <property type="molecule type" value="Genomic_DNA"/>
</dbReference>
<organism evidence="1 2">
    <name type="scientific">Tissierella creatinophila DSM 6911</name>
    <dbReference type="NCBI Taxonomy" id="1123403"/>
    <lineage>
        <taxon>Bacteria</taxon>
        <taxon>Bacillati</taxon>
        <taxon>Bacillota</taxon>
        <taxon>Tissierellia</taxon>
        <taxon>Tissierellales</taxon>
        <taxon>Tissierellaceae</taxon>
        <taxon>Tissierella</taxon>
    </lineage>
</organism>
<name>A0A1U7M3Z4_TISCR</name>
<evidence type="ECO:0000313" key="1">
    <source>
        <dbReference type="EMBL" id="OLS01918.1"/>
    </source>
</evidence>
<dbReference type="OrthoDB" id="3035074at2"/>
<comment type="caution">
    <text evidence="1">The sequence shown here is derived from an EMBL/GenBank/DDBJ whole genome shotgun (WGS) entry which is preliminary data.</text>
</comment>
<protein>
    <submittedName>
        <fullName evidence="1">Uncharacterized protein</fullName>
    </submittedName>
</protein>
<dbReference type="AlphaFoldDB" id="A0A1U7M3Z4"/>
<proteinExistence type="predicted"/>
<keyword evidence="2" id="KW-1185">Reference proteome</keyword>
<accession>A0A1U7M3Z4</accession>
<reference evidence="1 2" key="1">
    <citation type="submission" date="2016-02" db="EMBL/GenBank/DDBJ databases">
        <title>Genome sequence of Tissierella creatinophila DSM 6911.</title>
        <authorList>
            <person name="Poehlein A."/>
            <person name="Daniel R."/>
        </authorList>
    </citation>
    <scope>NUCLEOTIDE SEQUENCE [LARGE SCALE GENOMIC DNA]</scope>
    <source>
        <strain evidence="1 2">DSM 6911</strain>
    </source>
</reference>
<evidence type="ECO:0000313" key="2">
    <source>
        <dbReference type="Proteomes" id="UP000186112"/>
    </source>
</evidence>
<sequence>MFVLKCKCCGFQQVVKKRIDRDTYEQLINNEGLYCDRKICNGRNIKRSKGYLAVYGVFGGWTVIRQATLEEYKAIKRAQELRDLGMEDL</sequence>
<dbReference type="RefSeq" id="WP_075727741.1">
    <property type="nucleotide sequence ID" value="NZ_LTDM01000053.1"/>
</dbReference>